<protein>
    <submittedName>
        <fullName evidence="1">Unannotated protein</fullName>
    </submittedName>
</protein>
<gene>
    <name evidence="1" type="ORF">UFOPK2624_02048</name>
</gene>
<dbReference type="EMBL" id="CAEZXY010000165">
    <property type="protein sequence ID" value="CAB4726230.1"/>
    <property type="molecule type" value="Genomic_DNA"/>
</dbReference>
<organism evidence="1">
    <name type="scientific">freshwater metagenome</name>
    <dbReference type="NCBI Taxonomy" id="449393"/>
    <lineage>
        <taxon>unclassified sequences</taxon>
        <taxon>metagenomes</taxon>
        <taxon>ecological metagenomes</taxon>
    </lineage>
</organism>
<dbReference type="AlphaFoldDB" id="A0A6J6RUC3"/>
<sequence>MKGATSRGKGVDHFGGGIAMINEHERIVVVAIDHSKRESFSNRIGDVFYSISKLGGGLFARELKEVEKWRRRGWPPQGRE</sequence>
<name>A0A6J6RUC3_9ZZZZ</name>
<accession>A0A6J6RUC3</accession>
<evidence type="ECO:0000313" key="1">
    <source>
        <dbReference type="EMBL" id="CAB4726230.1"/>
    </source>
</evidence>
<proteinExistence type="predicted"/>
<reference evidence="1" key="1">
    <citation type="submission" date="2020-05" db="EMBL/GenBank/DDBJ databases">
        <authorList>
            <person name="Chiriac C."/>
            <person name="Salcher M."/>
            <person name="Ghai R."/>
            <person name="Kavagutti S V."/>
        </authorList>
    </citation>
    <scope>NUCLEOTIDE SEQUENCE</scope>
</reference>